<feature type="domain" description="Mutator-like transposase" evidence="1">
    <location>
        <begin position="4"/>
        <end position="146"/>
    </location>
</feature>
<protein>
    <recommendedName>
        <fullName evidence="1">Mutator-like transposase domain-containing protein</fullName>
    </recommendedName>
</protein>
<accession>A0ABQ8THL0</accession>
<evidence type="ECO:0000259" key="1">
    <source>
        <dbReference type="Pfam" id="PF20700"/>
    </source>
</evidence>
<reference evidence="2 3" key="1">
    <citation type="journal article" date="2022" name="Allergy">
        <title>Genome assembly and annotation of Periplaneta americana reveal a comprehensive cockroach allergen profile.</title>
        <authorList>
            <person name="Wang L."/>
            <person name="Xiong Q."/>
            <person name="Saelim N."/>
            <person name="Wang L."/>
            <person name="Nong W."/>
            <person name="Wan A.T."/>
            <person name="Shi M."/>
            <person name="Liu X."/>
            <person name="Cao Q."/>
            <person name="Hui J.H.L."/>
            <person name="Sookrung N."/>
            <person name="Leung T.F."/>
            <person name="Tungtrongchitr A."/>
            <person name="Tsui S.K.W."/>
        </authorList>
    </citation>
    <scope>NUCLEOTIDE SEQUENCE [LARGE SCALE GENOMIC DNA]</scope>
    <source>
        <strain evidence="2">PWHHKU_190912</strain>
    </source>
</reference>
<organism evidence="2 3">
    <name type="scientific">Periplaneta americana</name>
    <name type="common">American cockroach</name>
    <name type="synonym">Blatta americana</name>
    <dbReference type="NCBI Taxonomy" id="6978"/>
    <lineage>
        <taxon>Eukaryota</taxon>
        <taxon>Metazoa</taxon>
        <taxon>Ecdysozoa</taxon>
        <taxon>Arthropoda</taxon>
        <taxon>Hexapoda</taxon>
        <taxon>Insecta</taxon>
        <taxon>Pterygota</taxon>
        <taxon>Neoptera</taxon>
        <taxon>Polyneoptera</taxon>
        <taxon>Dictyoptera</taxon>
        <taxon>Blattodea</taxon>
        <taxon>Blattoidea</taxon>
        <taxon>Blattidae</taxon>
        <taxon>Blattinae</taxon>
        <taxon>Periplaneta</taxon>
    </lineage>
</organism>
<proteinExistence type="predicted"/>
<dbReference type="EMBL" id="JAJSOF020000011">
    <property type="protein sequence ID" value="KAJ4445232.1"/>
    <property type="molecule type" value="Genomic_DNA"/>
</dbReference>
<gene>
    <name evidence="2" type="ORF">ANN_07033</name>
</gene>
<evidence type="ECO:0000313" key="2">
    <source>
        <dbReference type="EMBL" id="KAJ4445232.1"/>
    </source>
</evidence>
<comment type="caution">
    <text evidence="2">The sequence shown here is derived from an EMBL/GenBank/DDBJ whole genome shotgun (WGS) entry which is preliminary data.</text>
</comment>
<name>A0ABQ8THL0_PERAM</name>
<keyword evidence="3" id="KW-1185">Reference proteome</keyword>
<dbReference type="Pfam" id="PF20700">
    <property type="entry name" value="Mutator"/>
    <property type="match status" value="1"/>
</dbReference>
<evidence type="ECO:0000313" key="3">
    <source>
        <dbReference type="Proteomes" id="UP001148838"/>
    </source>
</evidence>
<dbReference type="Proteomes" id="UP001148838">
    <property type="component" value="Unassembled WGS sequence"/>
</dbReference>
<sequence>MTQAFLYIGKGHTAMEQFAMIMNMSKLSGRSFHDHAIKVATEKILEEARCDVRKAYSELYADGEIPSPLNISVSYDGTWHTRGHTSCYGVGCVIDLLTGFIIDYEIMSKYCQECHIAAKDLDKDSCEYNMWQEGHAKVCSVNHEGPPEPWR</sequence>
<dbReference type="InterPro" id="IPR049012">
    <property type="entry name" value="Mutator_transp_dom"/>
</dbReference>